<evidence type="ECO:0000256" key="1">
    <source>
        <dbReference type="SAM" id="MobiDB-lite"/>
    </source>
</evidence>
<reference evidence="3" key="1">
    <citation type="journal article" date="2021" name="Sci. Rep.">
        <title>Diploid genomic architecture of Nitzschia inconspicua, an elite biomass production diatom.</title>
        <authorList>
            <person name="Oliver A."/>
            <person name="Podell S."/>
            <person name="Pinowska A."/>
            <person name="Traller J.C."/>
            <person name="Smith S.R."/>
            <person name="McClure R."/>
            <person name="Beliaev A."/>
            <person name="Bohutskyi P."/>
            <person name="Hill E.A."/>
            <person name="Rabines A."/>
            <person name="Zheng H."/>
            <person name="Allen L.Z."/>
            <person name="Kuo A."/>
            <person name="Grigoriev I.V."/>
            <person name="Allen A.E."/>
            <person name="Hazlebeck D."/>
            <person name="Allen E.E."/>
        </authorList>
    </citation>
    <scope>NUCLEOTIDE SEQUENCE</scope>
    <source>
        <strain evidence="3">Hildebrandi</strain>
    </source>
</reference>
<organism evidence="3 4">
    <name type="scientific">Nitzschia inconspicua</name>
    <dbReference type="NCBI Taxonomy" id="303405"/>
    <lineage>
        <taxon>Eukaryota</taxon>
        <taxon>Sar</taxon>
        <taxon>Stramenopiles</taxon>
        <taxon>Ochrophyta</taxon>
        <taxon>Bacillariophyta</taxon>
        <taxon>Bacillariophyceae</taxon>
        <taxon>Bacillariophycidae</taxon>
        <taxon>Bacillariales</taxon>
        <taxon>Bacillariaceae</taxon>
        <taxon>Nitzschia</taxon>
    </lineage>
</organism>
<accession>A0A9K3PV19</accession>
<keyword evidence="2" id="KW-0472">Membrane</keyword>
<feature type="region of interest" description="Disordered" evidence="1">
    <location>
        <begin position="1"/>
        <end position="28"/>
    </location>
</feature>
<evidence type="ECO:0000313" key="4">
    <source>
        <dbReference type="Proteomes" id="UP000693970"/>
    </source>
</evidence>
<keyword evidence="4" id="KW-1185">Reference proteome</keyword>
<keyword evidence="2" id="KW-0812">Transmembrane</keyword>
<dbReference type="EMBL" id="JAGRRH010000013">
    <property type="protein sequence ID" value="KAG7360416.1"/>
    <property type="molecule type" value="Genomic_DNA"/>
</dbReference>
<sequence length="573" mass="61618">MTASIPESDVELGNSNRGTMSDSPLGIPDPSLSMPYIDSLPVVLADSEKEQSAIQSKEMAVADNVVPLSNDSDWMIPGTGADKTMDKYQRPSLMSVCYYKVSREEKIGISFQTVDGILQIKTIDSSKAMAQAPVRPGDHLMAIGNHRNCSRWTSTQTASYLKGLVGHFTMLFNNPAGDPNLHEAVVYKADVNDTVGVGFRTDERLRLRIDKLLDWGLIGKDNLCVLKEGDYIHKINGENAQEIEPSAAKMIVRSTPGMVSISSKSTNATEISVRNVADLSHRGYLNFNITPTVNATATESSSILLDSSVTGIKDISNNILQPSPANFDTYLSQEGIQPRFIYVLCDKPTPDTLLGVTFCKSDDKLIINKVVSDGVLWSSPLRGGYDMLAIDGKACNTWSSWEAREYLSSRQNGIALVARNPAGSCNYVVAQVSKPTPRSRIGVTFKKSGNGALQIGEIFPDSLFAGSILTDGCEVLTINGIPSRALSSKEAVSIVEHATSTLTILAKCDPSKGIVLAALSAEEVRPIVMTDGGRNQAEGDSRGCRFCALASIILCITVFVFVIAAVGPADGSY</sequence>
<feature type="transmembrane region" description="Helical" evidence="2">
    <location>
        <begin position="548"/>
        <end position="567"/>
    </location>
</feature>
<proteinExistence type="predicted"/>
<reference evidence="3" key="2">
    <citation type="submission" date="2021-04" db="EMBL/GenBank/DDBJ databases">
        <authorList>
            <person name="Podell S."/>
        </authorList>
    </citation>
    <scope>NUCLEOTIDE SEQUENCE</scope>
    <source>
        <strain evidence="3">Hildebrandi</strain>
    </source>
</reference>
<protein>
    <submittedName>
        <fullName evidence="3">PDZ domain containing protein</fullName>
    </submittedName>
</protein>
<evidence type="ECO:0000256" key="2">
    <source>
        <dbReference type="SAM" id="Phobius"/>
    </source>
</evidence>
<name>A0A9K3PV19_9STRA</name>
<dbReference type="Proteomes" id="UP000693970">
    <property type="component" value="Unassembled WGS sequence"/>
</dbReference>
<evidence type="ECO:0000313" key="3">
    <source>
        <dbReference type="EMBL" id="KAG7360416.1"/>
    </source>
</evidence>
<keyword evidence="2" id="KW-1133">Transmembrane helix</keyword>
<dbReference type="AlphaFoldDB" id="A0A9K3PV19"/>
<comment type="caution">
    <text evidence="3">The sequence shown here is derived from an EMBL/GenBank/DDBJ whole genome shotgun (WGS) entry which is preliminary data.</text>
</comment>
<gene>
    <name evidence="3" type="ORF">IV203_035515</name>
</gene>
<feature type="compositionally biased region" description="Polar residues" evidence="1">
    <location>
        <begin position="13"/>
        <end position="22"/>
    </location>
</feature>